<name>R7ZHH7_LYSSH</name>
<dbReference type="Proteomes" id="UP000013911">
    <property type="component" value="Unassembled WGS sequence"/>
</dbReference>
<keyword evidence="1" id="KW-0436">Ligase</keyword>
<dbReference type="Gene3D" id="2.40.50.140">
    <property type="entry name" value="Nucleic acid-binding proteins"/>
    <property type="match status" value="1"/>
</dbReference>
<dbReference type="EMBL" id="AQPX01000010">
    <property type="protein sequence ID" value="EON73550.1"/>
    <property type="molecule type" value="Genomic_DNA"/>
</dbReference>
<dbReference type="AlphaFoldDB" id="R7ZHH7"/>
<comment type="caution">
    <text evidence="1">The sequence shown here is derived from an EMBL/GenBank/DDBJ whole genome shotgun (WGS) entry which is preliminary data.</text>
</comment>
<dbReference type="PATRIC" id="fig|1285586.5.peg.1241"/>
<dbReference type="eggNOG" id="COG1793">
    <property type="taxonomic scope" value="Bacteria"/>
</dbReference>
<dbReference type="HOGENOM" id="CLU_2494163_0_0_9"/>
<dbReference type="SUPFAM" id="SSF50249">
    <property type="entry name" value="Nucleic acid-binding proteins"/>
    <property type="match status" value="1"/>
</dbReference>
<proteinExistence type="predicted"/>
<dbReference type="GO" id="GO:0016874">
    <property type="term" value="F:ligase activity"/>
    <property type="evidence" value="ECO:0007669"/>
    <property type="project" value="UniProtKB-KW"/>
</dbReference>
<accession>R7ZHH7</accession>
<organism evidence="1 2">
    <name type="scientific">Lysinibacillus sphaericus OT4b.31</name>
    <dbReference type="NCBI Taxonomy" id="1285586"/>
    <lineage>
        <taxon>Bacteria</taxon>
        <taxon>Bacillati</taxon>
        <taxon>Bacillota</taxon>
        <taxon>Bacilli</taxon>
        <taxon>Bacillales</taxon>
        <taxon>Bacillaceae</taxon>
        <taxon>Lysinibacillus</taxon>
    </lineage>
</organism>
<evidence type="ECO:0000313" key="2">
    <source>
        <dbReference type="Proteomes" id="UP000013911"/>
    </source>
</evidence>
<reference evidence="1 2" key="1">
    <citation type="submission" date="2013-04" db="EMBL/GenBank/DDBJ databases">
        <title>Draft genome of the heavy metal tolerant bacterium Lysinibacillus sphaericus strain OT4b.31.</title>
        <authorList>
            <person name="Pena-Montenegro T.D."/>
            <person name="Dussan J."/>
        </authorList>
    </citation>
    <scope>NUCLEOTIDE SEQUENCE [LARGE SCALE GENOMIC DNA]</scope>
    <source>
        <strain evidence="1 2">OT4b.31</strain>
    </source>
</reference>
<gene>
    <name evidence="1" type="ORF">H131_06153</name>
</gene>
<dbReference type="InterPro" id="IPR012340">
    <property type="entry name" value="NA-bd_OB-fold"/>
</dbReference>
<evidence type="ECO:0000313" key="1">
    <source>
        <dbReference type="EMBL" id="EON73550.1"/>
    </source>
</evidence>
<sequence>MLVGKQLSNDQYKPLANVEFGFKPEEKEASRQIAKQIITKLDRNMIWLEPSLTCKVQYLEKAKTGMLRITSFKVFSFDNLPEESIA</sequence>
<protein>
    <submittedName>
        <fullName evidence="1">Putative DNA ligase-like protein</fullName>
    </submittedName>
</protein>